<organism evidence="1 2">
    <name type="scientific">Cereibacter changlensis</name>
    <dbReference type="NCBI Taxonomy" id="402884"/>
    <lineage>
        <taxon>Bacteria</taxon>
        <taxon>Pseudomonadati</taxon>
        <taxon>Pseudomonadota</taxon>
        <taxon>Alphaproteobacteria</taxon>
        <taxon>Rhodobacterales</taxon>
        <taxon>Paracoccaceae</taxon>
        <taxon>Cereibacter</taxon>
    </lineage>
</organism>
<sequence>MSHSSPSGAGPRWLAAVGTETPLFRHVPLAALRDARTGEPVAFFTRSRKIPSRLRGFTEADLFEMMLRALFWAAVRVLPPRAWPGVARATSRVRRFRHVRRKQPAVASAAMAAGLAADPGEGASIYDAYRQRLHERRLMVLRERARPDPVRFDVDGLDSLKQVMAEGRGAILWTSPFVFQTLIGKRGLHEAGLRVAQVSAQQHGFSDTRFGIRYLNPSLLREENRFLADRLILEEESAALALRRAVRALSSGNPVYFNNNTHAGRTFVQVPFGPTAWFLMPQTPLLLARRHGFALFTVETVETAPFSAYAIRLVECAVPRGDDLTDNEAVARGALAVRDAILAAARRAPDQFMGLMSICQTPAIRIGSEIAPDPAQRG</sequence>
<dbReference type="AlphaFoldDB" id="A0A4U0ZA39"/>
<dbReference type="EMBL" id="SWAU01000002">
    <property type="protein sequence ID" value="TKA98473.1"/>
    <property type="molecule type" value="Genomic_DNA"/>
</dbReference>
<proteinExistence type="predicted"/>
<comment type="caution">
    <text evidence="1">The sequence shown here is derived from an EMBL/GenBank/DDBJ whole genome shotgun (WGS) entry which is preliminary data.</text>
</comment>
<reference evidence="1 2" key="1">
    <citation type="submission" date="2019-04" db="EMBL/GenBank/DDBJ databases">
        <title>Crypto-aerobic microbial life in anoxic (sulfidic) marine sediments.</title>
        <authorList>
            <person name="Bhattacharya S."/>
            <person name="Roy C."/>
            <person name="Mondal N."/>
            <person name="Sarkar J."/>
            <person name="Mandal S."/>
            <person name="Rameez M.J."/>
            <person name="Ghosh W."/>
        </authorList>
    </citation>
    <scope>NUCLEOTIDE SEQUENCE [LARGE SCALE GENOMIC DNA]</scope>
    <source>
        <strain evidence="1 2">SBBC</strain>
    </source>
</reference>
<dbReference type="Proteomes" id="UP000306340">
    <property type="component" value="Unassembled WGS sequence"/>
</dbReference>
<evidence type="ECO:0000313" key="1">
    <source>
        <dbReference type="EMBL" id="TKA98473.1"/>
    </source>
</evidence>
<evidence type="ECO:0000313" key="2">
    <source>
        <dbReference type="Proteomes" id="UP000306340"/>
    </source>
</evidence>
<protein>
    <submittedName>
        <fullName evidence="1">Uncharacterized protein</fullName>
    </submittedName>
</protein>
<dbReference type="RefSeq" id="WP_136790877.1">
    <property type="nucleotide sequence ID" value="NZ_SWAU01000002.1"/>
</dbReference>
<accession>A0A4U0ZA39</accession>
<gene>
    <name evidence="1" type="ORF">FAZ78_00740</name>
</gene>
<name>A0A4U0ZA39_9RHOB</name>